<keyword evidence="5" id="KW-1185">Reference proteome</keyword>
<accession>A0ABS2EPZ8</accession>
<evidence type="ECO:0000256" key="1">
    <source>
        <dbReference type="SAM" id="MobiDB-lite"/>
    </source>
</evidence>
<name>A0ABS2EPZ8_9LACO</name>
<dbReference type="InterPro" id="IPR059113">
    <property type="entry name" value="Znf_ribbon"/>
</dbReference>
<protein>
    <submittedName>
        <fullName evidence="4">Zinc-ribbon domain-containing protein</fullName>
    </submittedName>
</protein>
<keyword evidence="2" id="KW-0472">Membrane</keyword>
<feature type="region of interest" description="Disordered" evidence="1">
    <location>
        <begin position="67"/>
        <end position="97"/>
    </location>
</feature>
<dbReference type="Pfam" id="PF13248">
    <property type="entry name" value="Zn_ribbon_3"/>
    <property type="match status" value="1"/>
</dbReference>
<dbReference type="RefSeq" id="WP_180871337.1">
    <property type="nucleotide sequence ID" value="NZ_JACJJQ010000031.1"/>
</dbReference>
<keyword evidence="2" id="KW-1133">Transmembrane helix</keyword>
<evidence type="ECO:0000259" key="3">
    <source>
        <dbReference type="Pfam" id="PF13248"/>
    </source>
</evidence>
<sequence length="232" mass="25442">MRNCPKCGHPVEDDTTKCPNCGQILAVTKAPVTSVVPPKPHRWLPWVVGIVLILLIGGLGVQMSRQHRNAKPQVTQTTKTKAKHSSKTSQASANKASTNQALANKLDGNDTAAAILYYGATKLNNQDFKNGLKTTQNVKALNVTVQKITSNQHLDHAGQGIIYTLTPGKTASPLRYTLDQDQKVNFYVVKDNNQYNYLGSVAWHDLVTTINQQQGGNTVRQIGKFVKVQENK</sequence>
<reference evidence="4 5" key="1">
    <citation type="journal article" date="2021" name="Sci. Rep.">
        <title>The distribution of antibiotic resistance genes in chicken gut microbiota commensals.</title>
        <authorList>
            <person name="Juricova H."/>
            <person name="Matiasovicova J."/>
            <person name="Kubasova T."/>
            <person name="Cejkova D."/>
            <person name="Rychlik I."/>
        </authorList>
    </citation>
    <scope>NUCLEOTIDE SEQUENCE [LARGE SCALE GENOMIC DNA]</scope>
    <source>
        <strain evidence="4 5">An810</strain>
    </source>
</reference>
<organism evidence="4 5">
    <name type="scientific">Limosilactobacillus alvi</name>
    <dbReference type="NCBI Taxonomy" id="990412"/>
    <lineage>
        <taxon>Bacteria</taxon>
        <taxon>Bacillati</taxon>
        <taxon>Bacillota</taxon>
        <taxon>Bacilli</taxon>
        <taxon>Lactobacillales</taxon>
        <taxon>Lactobacillaceae</taxon>
        <taxon>Limosilactobacillus</taxon>
    </lineage>
</organism>
<dbReference type="Proteomes" id="UP000776629">
    <property type="component" value="Unassembled WGS sequence"/>
</dbReference>
<keyword evidence="2" id="KW-0812">Transmembrane</keyword>
<feature type="domain" description="Putative zinc-ribbon" evidence="3">
    <location>
        <begin position="1"/>
        <end position="23"/>
    </location>
</feature>
<comment type="caution">
    <text evidence="4">The sequence shown here is derived from an EMBL/GenBank/DDBJ whole genome shotgun (WGS) entry which is preliminary data.</text>
</comment>
<feature type="transmembrane region" description="Helical" evidence="2">
    <location>
        <begin position="43"/>
        <end position="61"/>
    </location>
</feature>
<gene>
    <name evidence="4" type="ORF">H5993_06830</name>
</gene>
<dbReference type="EMBL" id="JACJJQ010000031">
    <property type="protein sequence ID" value="MBM6754468.1"/>
    <property type="molecule type" value="Genomic_DNA"/>
</dbReference>
<evidence type="ECO:0000256" key="2">
    <source>
        <dbReference type="SAM" id="Phobius"/>
    </source>
</evidence>
<evidence type="ECO:0000313" key="4">
    <source>
        <dbReference type="EMBL" id="MBM6754468.1"/>
    </source>
</evidence>
<proteinExistence type="predicted"/>
<evidence type="ECO:0000313" key="5">
    <source>
        <dbReference type="Proteomes" id="UP000776629"/>
    </source>
</evidence>